<evidence type="ECO:0000313" key="2">
    <source>
        <dbReference type="EMBL" id="TSD63128.1"/>
    </source>
</evidence>
<dbReference type="EMBL" id="VLNT01000006">
    <property type="protein sequence ID" value="TSD63128.1"/>
    <property type="molecule type" value="Genomic_DNA"/>
</dbReference>
<name>A0A554S9U8_9ACTN</name>
<organism evidence="2 3">
    <name type="scientific">Aeromicrobium piscarium</name>
    <dbReference type="NCBI Taxonomy" id="2590901"/>
    <lineage>
        <taxon>Bacteria</taxon>
        <taxon>Bacillati</taxon>
        <taxon>Actinomycetota</taxon>
        <taxon>Actinomycetes</taxon>
        <taxon>Propionibacteriales</taxon>
        <taxon>Nocardioidaceae</taxon>
        <taxon>Aeromicrobium</taxon>
    </lineage>
</organism>
<dbReference type="OrthoDB" id="5504890at2"/>
<evidence type="ECO:0000313" key="3">
    <source>
        <dbReference type="Proteomes" id="UP000316988"/>
    </source>
</evidence>
<keyword evidence="1" id="KW-0175">Coiled coil</keyword>
<evidence type="ECO:0000256" key="1">
    <source>
        <dbReference type="SAM" id="Coils"/>
    </source>
</evidence>
<dbReference type="Proteomes" id="UP000316988">
    <property type="component" value="Unassembled WGS sequence"/>
</dbReference>
<protein>
    <submittedName>
        <fullName evidence="2">Uncharacterized protein</fullName>
    </submittedName>
</protein>
<comment type="caution">
    <text evidence="2">The sequence shown here is derived from an EMBL/GenBank/DDBJ whole genome shotgun (WGS) entry which is preliminary data.</text>
</comment>
<sequence length="161" mass="17984">MNPLSHYLRTHLVGAAAGIELAARGRQQLDPAARAMMTELRDELESEQRDLREFARRTDTTIPTVGMTLAQVGERLGRLKPNGSLTRRTPLTDLVDLEAMRDAVAGKIAGWQALIAAGDERLDTARLEELLELAERQHDRLTEAHARAAHRALSWRQPPPR</sequence>
<feature type="coiled-coil region" evidence="1">
    <location>
        <begin position="124"/>
        <end position="151"/>
    </location>
</feature>
<accession>A0A554S9U8</accession>
<keyword evidence="3" id="KW-1185">Reference proteome</keyword>
<dbReference type="AlphaFoldDB" id="A0A554S9U8"/>
<dbReference type="RefSeq" id="WP_143913182.1">
    <property type="nucleotide sequence ID" value="NZ_VLNT01000006.1"/>
</dbReference>
<reference evidence="2 3" key="1">
    <citation type="submission" date="2019-07" db="EMBL/GenBank/DDBJ databases">
        <authorList>
            <person name="Zhao L.H."/>
        </authorList>
    </citation>
    <scope>NUCLEOTIDE SEQUENCE [LARGE SCALE GENOMIC DNA]</scope>
    <source>
        <strain evidence="2 3">Co35</strain>
    </source>
</reference>
<gene>
    <name evidence="2" type="ORF">FNM00_09395</name>
</gene>
<proteinExistence type="predicted"/>